<keyword evidence="3" id="KW-1185">Reference proteome</keyword>
<dbReference type="HOGENOM" id="CLU_048788_4_0_6"/>
<dbReference type="KEGG" id="dja:HY57_12820"/>
<proteinExistence type="predicted"/>
<dbReference type="PANTHER" id="PTHR31212:SF4">
    <property type="entry name" value="ALPHA-KETOGLUTARATE-DEPENDENT DIOXYGENASE ALKB HOMOLOG 3"/>
    <property type="match status" value="1"/>
</dbReference>
<dbReference type="PROSITE" id="PS51471">
    <property type="entry name" value="FE2OG_OXY"/>
    <property type="match status" value="1"/>
</dbReference>
<keyword evidence="2" id="KW-0223">Dioxygenase</keyword>
<dbReference type="STRING" id="1217721.HY57_12820"/>
<evidence type="ECO:0000259" key="1">
    <source>
        <dbReference type="PROSITE" id="PS51471"/>
    </source>
</evidence>
<dbReference type="EMBL" id="CP008884">
    <property type="protein sequence ID" value="AIF48081.1"/>
    <property type="molecule type" value="Genomic_DNA"/>
</dbReference>
<feature type="domain" description="Fe2OG dioxygenase" evidence="1">
    <location>
        <begin position="81"/>
        <end position="180"/>
    </location>
</feature>
<keyword evidence="2" id="KW-0560">Oxidoreductase</keyword>
<organism evidence="2 3">
    <name type="scientific">Dyella japonica A8</name>
    <dbReference type="NCBI Taxonomy" id="1217721"/>
    <lineage>
        <taxon>Bacteria</taxon>
        <taxon>Pseudomonadati</taxon>
        <taxon>Pseudomonadota</taxon>
        <taxon>Gammaproteobacteria</taxon>
        <taxon>Lysobacterales</taxon>
        <taxon>Rhodanobacteraceae</taxon>
        <taxon>Dyella</taxon>
    </lineage>
</organism>
<dbReference type="InterPro" id="IPR027450">
    <property type="entry name" value="AlkB-like"/>
</dbReference>
<evidence type="ECO:0000313" key="3">
    <source>
        <dbReference type="Proteomes" id="UP000027987"/>
    </source>
</evidence>
<dbReference type="AlphaFoldDB" id="A0A075K184"/>
<sequence length="182" mass="20814">MLLDDASGRIVYEENVIGAQEAARWHERLLDSPIWRQQRRMMYERELDVPRLTSHFSAADPGLPWPLDVALERVRALTGERFNSIGLNLYRNEHDSVAMHNDRLGDLQEGHPIALISLGATRRMHIRNKKHAAARRLDLDLAPGSLLLMSLDTQLHYDHGIPKQAHPVGPRISLAFRTRKPE</sequence>
<dbReference type="Proteomes" id="UP000027987">
    <property type="component" value="Chromosome"/>
</dbReference>
<dbReference type="PATRIC" id="fig|1217721.7.peg.2639"/>
<dbReference type="OrthoDB" id="190276at2"/>
<dbReference type="PANTHER" id="PTHR31212">
    <property type="entry name" value="ALPHA-KETOGLUTARATE-DEPENDENT DIOXYGENASE ALKB HOMOLOG 3"/>
    <property type="match status" value="1"/>
</dbReference>
<gene>
    <name evidence="2" type="ORF">HY57_12820</name>
</gene>
<name>A0A075K184_9GAMM</name>
<dbReference type="InterPro" id="IPR005123">
    <property type="entry name" value="Oxoglu/Fe-dep_dioxygenase_dom"/>
</dbReference>
<dbReference type="GO" id="GO:0006307">
    <property type="term" value="P:DNA alkylation repair"/>
    <property type="evidence" value="ECO:0007669"/>
    <property type="project" value="InterPro"/>
</dbReference>
<accession>A0A075K184</accession>
<dbReference type="GO" id="GO:0051213">
    <property type="term" value="F:dioxygenase activity"/>
    <property type="evidence" value="ECO:0007669"/>
    <property type="project" value="UniProtKB-KW"/>
</dbReference>
<dbReference type="Gene3D" id="2.60.120.590">
    <property type="entry name" value="Alpha-ketoglutarate-dependent dioxygenase AlkB-like"/>
    <property type="match status" value="1"/>
</dbReference>
<dbReference type="InterPro" id="IPR032854">
    <property type="entry name" value="ALKBH3"/>
</dbReference>
<dbReference type="SUPFAM" id="SSF51197">
    <property type="entry name" value="Clavaminate synthase-like"/>
    <property type="match status" value="1"/>
</dbReference>
<reference evidence="2 3" key="1">
    <citation type="submission" date="2014-07" db="EMBL/GenBank/DDBJ databases">
        <title>Complete Genome Sequence of Dyella japonica Strain A8 Isolated from Malaysian Tropical Soil.</title>
        <authorList>
            <person name="Hui R.K.H."/>
            <person name="Chen J.-W."/>
            <person name="Chan K.-G."/>
            <person name="Leung F.C.C."/>
        </authorList>
    </citation>
    <scope>NUCLEOTIDE SEQUENCE [LARGE SCALE GENOMIC DNA]</scope>
    <source>
        <strain evidence="2 3">A8</strain>
    </source>
</reference>
<evidence type="ECO:0000313" key="2">
    <source>
        <dbReference type="EMBL" id="AIF48081.1"/>
    </source>
</evidence>
<protein>
    <submittedName>
        <fullName evidence="2">Methyladenine dioxygenase</fullName>
    </submittedName>
</protein>
<dbReference type="Pfam" id="PF13532">
    <property type="entry name" value="2OG-FeII_Oxy_2"/>
    <property type="match status" value="1"/>
</dbReference>
<dbReference type="InterPro" id="IPR037151">
    <property type="entry name" value="AlkB-like_sf"/>
</dbReference>